<dbReference type="PANTHER" id="PTHR34138:SF1">
    <property type="entry name" value="CELL SHAPE-DETERMINING PROTEIN MREC"/>
    <property type="match status" value="1"/>
</dbReference>
<reference evidence="7 8" key="1">
    <citation type="submission" date="2017-06" db="EMBL/GenBank/DDBJ databases">
        <title>Complete genome sequence of Paenibacillus donghaensis KCTC 13049T isolated from East Sea sediment, South Korea.</title>
        <authorList>
            <person name="Jung B.K."/>
            <person name="Hong S.-J."/>
            <person name="Shin J.-H."/>
        </authorList>
    </citation>
    <scope>NUCLEOTIDE SEQUENCE [LARGE SCALE GENOMIC DNA]</scope>
    <source>
        <strain evidence="7 8">KCTC 13049</strain>
    </source>
</reference>
<dbReference type="AlphaFoldDB" id="A0A2Z2KDL6"/>
<dbReference type="RefSeq" id="WP_087917753.1">
    <property type="nucleotide sequence ID" value="NZ_CP021780.1"/>
</dbReference>
<comment type="similarity">
    <text evidence="1 5">Belongs to the MreC family.</text>
</comment>
<protein>
    <recommendedName>
        <fullName evidence="2 5">Cell shape-determining protein MreC</fullName>
    </recommendedName>
    <alternativeName>
        <fullName evidence="4 5">Cell shape protein MreC</fullName>
    </alternativeName>
</protein>
<dbReference type="GO" id="GO:0005886">
    <property type="term" value="C:plasma membrane"/>
    <property type="evidence" value="ECO:0007669"/>
    <property type="project" value="TreeGrafter"/>
</dbReference>
<dbReference type="PANTHER" id="PTHR34138">
    <property type="entry name" value="CELL SHAPE-DETERMINING PROTEIN MREC"/>
    <property type="match status" value="1"/>
</dbReference>
<dbReference type="KEGG" id="pdh:B9T62_25090"/>
<evidence type="ECO:0000313" key="8">
    <source>
        <dbReference type="Proteomes" id="UP000249890"/>
    </source>
</evidence>
<evidence type="ECO:0000256" key="4">
    <source>
        <dbReference type="ARBA" id="ARBA00032089"/>
    </source>
</evidence>
<dbReference type="Pfam" id="PF04085">
    <property type="entry name" value="MreC"/>
    <property type="match status" value="1"/>
</dbReference>
<sequence length="293" mass="32421">MLKLFKLFNNKRLFIMLITLVLFIVVMGFSLGPRKVLSWPESFLRDTTGFVQKMFYKPAGYVAGLFEDIGNLKDLAKENEELKILAAQYARDKATYNFIEAQYKLLQKQVHFTAAQKAQYDYEYWTVQVVGESTEPNNSSIVIDRGSNEGVKLNMPVISDKGLVGIVSRVSKFTATVKPLTMMDPNDPNSQPPIAATATNKETKSFGMVESYDLKTGRLLMKRIPPGDPIKEGDTVVSSGSGGLYPRGLIIGTVDSVDIGEYGLTSTAIINPAAGFQDWKLLTVVASHQESEE</sequence>
<dbReference type="EMBL" id="CP021780">
    <property type="protein sequence ID" value="ASA23767.1"/>
    <property type="molecule type" value="Genomic_DNA"/>
</dbReference>
<name>A0A2Z2KDL6_9BACL</name>
<proteinExistence type="inferred from homology"/>
<dbReference type="InterPro" id="IPR007221">
    <property type="entry name" value="MreC"/>
</dbReference>
<dbReference type="NCBIfam" id="TIGR00219">
    <property type="entry name" value="mreC"/>
    <property type="match status" value="1"/>
</dbReference>
<evidence type="ECO:0000313" key="7">
    <source>
        <dbReference type="EMBL" id="ASA23767.1"/>
    </source>
</evidence>
<keyword evidence="3 5" id="KW-0133">Cell shape</keyword>
<dbReference type="GO" id="GO:0008360">
    <property type="term" value="P:regulation of cell shape"/>
    <property type="evidence" value="ECO:0007669"/>
    <property type="project" value="UniProtKB-KW"/>
</dbReference>
<evidence type="ECO:0000256" key="1">
    <source>
        <dbReference type="ARBA" id="ARBA00009369"/>
    </source>
</evidence>
<dbReference type="Proteomes" id="UP000249890">
    <property type="component" value="Chromosome"/>
</dbReference>
<feature type="domain" description="Rod shape-determining protein MreC beta-barrel core" evidence="6">
    <location>
        <begin position="129"/>
        <end position="285"/>
    </location>
</feature>
<evidence type="ECO:0000256" key="5">
    <source>
        <dbReference type="PIRNR" id="PIRNR038471"/>
    </source>
</evidence>
<dbReference type="OrthoDB" id="9792313at2"/>
<organism evidence="7 8">
    <name type="scientific">Paenibacillus donghaensis</name>
    <dbReference type="NCBI Taxonomy" id="414771"/>
    <lineage>
        <taxon>Bacteria</taxon>
        <taxon>Bacillati</taxon>
        <taxon>Bacillota</taxon>
        <taxon>Bacilli</taxon>
        <taxon>Bacillales</taxon>
        <taxon>Paenibacillaceae</taxon>
        <taxon>Paenibacillus</taxon>
    </lineage>
</organism>
<keyword evidence="8" id="KW-1185">Reference proteome</keyword>
<comment type="function">
    <text evidence="5">Involved in formation and maintenance of cell shape.</text>
</comment>
<evidence type="ECO:0000259" key="6">
    <source>
        <dbReference type="Pfam" id="PF04085"/>
    </source>
</evidence>
<evidence type="ECO:0000256" key="3">
    <source>
        <dbReference type="ARBA" id="ARBA00022960"/>
    </source>
</evidence>
<dbReference type="Gene3D" id="2.40.10.340">
    <property type="entry name" value="Rod shape-determining protein MreC, domain 1"/>
    <property type="match status" value="1"/>
</dbReference>
<dbReference type="Gene3D" id="2.40.10.350">
    <property type="entry name" value="Rod shape-determining protein MreC, domain 2"/>
    <property type="match status" value="1"/>
</dbReference>
<dbReference type="InterPro" id="IPR042175">
    <property type="entry name" value="Cell/Rod_MreC_2"/>
</dbReference>
<accession>A0A2Z2KDL6</accession>
<gene>
    <name evidence="7" type="primary">mreC</name>
    <name evidence="7" type="ORF">B9T62_25090</name>
</gene>
<dbReference type="InterPro" id="IPR055342">
    <property type="entry name" value="MreC_beta-barrel_core"/>
</dbReference>
<evidence type="ECO:0000256" key="2">
    <source>
        <dbReference type="ARBA" id="ARBA00013855"/>
    </source>
</evidence>
<dbReference type="PIRSF" id="PIRSF038471">
    <property type="entry name" value="MreC"/>
    <property type="match status" value="1"/>
</dbReference>
<dbReference type="InterPro" id="IPR042177">
    <property type="entry name" value="Cell/Rod_1"/>
</dbReference>